<gene>
    <name evidence="1" type="ORF">ID810_11990</name>
</gene>
<proteinExistence type="predicted"/>
<dbReference type="Proteomes" id="UP000594637">
    <property type="component" value="Chromosome"/>
</dbReference>
<reference evidence="1 2" key="1">
    <citation type="submission" date="2020-11" db="EMBL/GenBank/DDBJ databases">
        <title>Actinomyces sp. ZJ750.</title>
        <authorList>
            <person name="Zhou J."/>
        </authorList>
    </citation>
    <scope>NUCLEOTIDE SEQUENCE [LARGE SCALE GENOMIC DNA]</scope>
    <source>
        <strain evidence="1 2">ZJ750</strain>
    </source>
</reference>
<evidence type="ECO:0008006" key="3">
    <source>
        <dbReference type="Google" id="ProtNLM"/>
    </source>
</evidence>
<dbReference type="SUPFAM" id="SSF52980">
    <property type="entry name" value="Restriction endonuclease-like"/>
    <property type="match status" value="1"/>
</dbReference>
<evidence type="ECO:0000313" key="2">
    <source>
        <dbReference type="Proteomes" id="UP000594637"/>
    </source>
</evidence>
<organism evidence="1 2">
    <name type="scientific">Actinomyces respiraculi</name>
    <dbReference type="NCBI Taxonomy" id="2744574"/>
    <lineage>
        <taxon>Bacteria</taxon>
        <taxon>Bacillati</taxon>
        <taxon>Actinomycetota</taxon>
        <taxon>Actinomycetes</taxon>
        <taxon>Actinomycetales</taxon>
        <taxon>Actinomycetaceae</taxon>
        <taxon>Actinomyces</taxon>
    </lineage>
</organism>
<keyword evidence="2" id="KW-1185">Reference proteome</keyword>
<dbReference type="InterPro" id="IPR011335">
    <property type="entry name" value="Restrct_endonuc-II-like"/>
</dbReference>
<dbReference type="KEGG" id="arep:ID810_11990"/>
<dbReference type="AlphaFoldDB" id="A0A7T0PYJ7"/>
<protein>
    <recommendedName>
        <fullName evidence="3">DUF559 domain-containing protein</fullName>
    </recommendedName>
</protein>
<accession>A0A7T0PYJ7</accession>
<name>A0A7T0PYJ7_9ACTO</name>
<evidence type="ECO:0000313" key="1">
    <source>
        <dbReference type="EMBL" id="QPL06730.1"/>
    </source>
</evidence>
<sequence>MDHPIRLGRGLFADLDPTGLSPWESSRRLSLARCSAAVLRVPSARCLSHEAAALVHGLAVARAEPDISLILPTWPSRSSVPLPTAPGGGPQVQLRRRTLRISAEDITVVDGLPVTTVLRTAVDCAFDLPAQEAICVVDAALRRICQPDRRRPDEAARLTQVLRHRLTTMIAACGRRRGARRARAVASIASPLSESPGESVLRCFVAALGLPTPQLQHGIVLEEGRTVFPDLAWPEVLVSLEFDGRLKYTSPEALWREKQRRDALNRLGWRCEHVTWGDLQDLGSLRSRIFRLFPPQVLRAAHPEPLLWS</sequence>
<dbReference type="EMBL" id="CP063989">
    <property type="protein sequence ID" value="QPL06730.1"/>
    <property type="molecule type" value="Genomic_DNA"/>
</dbReference>